<dbReference type="InterPro" id="IPR003018">
    <property type="entry name" value="GAF"/>
</dbReference>
<dbReference type="SUPFAM" id="SSF52540">
    <property type="entry name" value="P-loop containing nucleoside triphosphate hydrolases"/>
    <property type="match status" value="1"/>
</dbReference>
<evidence type="ECO:0000259" key="6">
    <source>
        <dbReference type="PROSITE" id="PS50045"/>
    </source>
</evidence>
<keyword evidence="3" id="KW-0805">Transcription regulation</keyword>
<evidence type="ECO:0000313" key="8">
    <source>
        <dbReference type="Proteomes" id="UP000286976"/>
    </source>
</evidence>
<keyword evidence="1" id="KW-0547">Nucleotide-binding</keyword>
<dbReference type="PROSITE" id="PS00675">
    <property type="entry name" value="SIGMA54_INTERACT_1"/>
    <property type="match status" value="1"/>
</dbReference>
<dbReference type="SUPFAM" id="SSF46689">
    <property type="entry name" value="Homeodomain-like"/>
    <property type="match status" value="1"/>
</dbReference>
<comment type="caution">
    <text evidence="7">The sequence shown here is derived from an EMBL/GenBank/DDBJ whole genome shotgun (WGS) entry which is preliminary data.</text>
</comment>
<evidence type="ECO:0000256" key="5">
    <source>
        <dbReference type="ARBA" id="ARBA00023163"/>
    </source>
</evidence>
<dbReference type="PROSITE" id="PS00676">
    <property type="entry name" value="SIGMA54_INTERACT_2"/>
    <property type="match status" value="1"/>
</dbReference>
<dbReference type="GO" id="GO:0006355">
    <property type="term" value="P:regulation of DNA-templated transcription"/>
    <property type="evidence" value="ECO:0007669"/>
    <property type="project" value="InterPro"/>
</dbReference>
<keyword evidence="8" id="KW-1185">Reference proteome</keyword>
<dbReference type="Gene3D" id="3.40.50.300">
    <property type="entry name" value="P-loop containing nucleotide triphosphate hydrolases"/>
    <property type="match status" value="1"/>
</dbReference>
<evidence type="ECO:0000256" key="2">
    <source>
        <dbReference type="ARBA" id="ARBA00022840"/>
    </source>
</evidence>
<dbReference type="InterPro" id="IPR009057">
    <property type="entry name" value="Homeodomain-like_sf"/>
</dbReference>
<keyword evidence="2" id="KW-0067">ATP-binding</keyword>
<dbReference type="InterPro" id="IPR025944">
    <property type="entry name" value="Sigma_54_int_dom_CS"/>
</dbReference>
<dbReference type="InterPro" id="IPR002078">
    <property type="entry name" value="Sigma_54_int"/>
</dbReference>
<evidence type="ECO:0000256" key="4">
    <source>
        <dbReference type="ARBA" id="ARBA00023125"/>
    </source>
</evidence>
<organism evidence="7 8">
    <name type="scientific">Aliidiomarina taiwanensis</name>
    <dbReference type="NCBI Taxonomy" id="946228"/>
    <lineage>
        <taxon>Bacteria</taxon>
        <taxon>Pseudomonadati</taxon>
        <taxon>Pseudomonadota</taxon>
        <taxon>Gammaproteobacteria</taxon>
        <taxon>Alteromonadales</taxon>
        <taxon>Idiomarinaceae</taxon>
        <taxon>Aliidiomarina</taxon>
    </lineage>
</organism>
<dbReference type="PANTHER" id="PTHR32071">
    <property type="entry name" value="TRANSCRIPTIONAL REGULATORY PROTEIN"/>
    <property type="match status" value="1"/>
</dbReference>
<dbReference type="CDD" id="cd00009">
    <property type="entry name" value="AAA"/>
    <property type="match status" value="1"/>
</dbReference>
<keyword evidence="4" id="KW-0238">DNA-binding</keyword>
<dbReference type="RefSeq" id="WP_126756965.1">
    <property type="nucleotide sequence ID" value="NZ_PIPQ01000002.1"/>
</dbReference>
<gene>
    <name evidence="7" type="ORF">CWE15_04905</name>
</gene>
<dbReference type="GO" id="GO:0003677">
    <property type="term" value="F:DNA binding"/>
    <property type="evidence" value="ECO:0007669"/>
    <property type="project" value="UniProtKB-KW"/>
</dbReference>
<dbReference type="GO" id="GO:0005524">
    <property type="term" value="F:ATP binding"/>
    <property type="evidence" value="ECO:0007669"/>
    <property type="project" value="UniProtKB-KW"/>
</dbReference>
<dbReference type="OrthoDB" id="9804019at2"/>
<dbReference type="Pfam" id="PF00158">
    <property type="entry name" value="Sigma54_activat"/>
    <property type="match status" value="1"/>
</dbReference>
<dbReference type="InterPro" id="IPR027417">
    <property type="entry name" value="P-loop_NTPase"/>
</dbReference>
<dbReference type="PROSITE" id="PS50045">
    <property type="entry name" value="SIGMA54_INTERACT_4"/>
    <property type="match status" value="1"/>
</dbReference>
<accession>A0A432X7A6</accession>
<dbReference type="NCBIfam" id="NF003451">
    <property type="entry name" value="PRK05022.1"/>
    <property type="match status" value="1"/>
</dbReference>
<dbReference type="InterPro" id="IPR058031">
    <property type="entry name" value="AAA_lid_NorR"/>
</dbReference>
<dbReference type="InterPro" id="IPR025943">
    <property type="entry name" value="Sigma_54_int_dom_ATP-bd_2"/>
</dbReference>
<evidence type="ECO:0000256" key="3">
    <source>
        <dbReference type="ARBA" id="ARBA00023015"/>
    </source>
</evidence>
<dbReference type="Gene3D" id="1.10.8.60">
    <property type="match status" value="1"/>
</dbReference>
<dbReference type="EMBL" id="PIPQ01000002">
    <property type="protein sequence ID" value="RUO42751.1"/>
    <property type="molecule type" value="Genomic_DNA"/>
</dbReference>
<dbReference type="Pfam" id="PF25601">
    <property type="entry name" value="AAA_lid_14"/>
    <property type="match status" value="1"/>
</dbReference>
<protein>
    <submittedName>
        <fullName evidence="7">Nitric oxide reductase transcriptional regulator NorR</fullName>
    </submittedName>
</protein>
<keyword evidence="5" id="KW-0804">Transcription</keyword>
<name>A0A432X7A6_9GAMM</name>
<dbReference type="Pfam" id="PF01590">
    <property type="entry name" value="GAF"/>
    <property type="match status" value="1"/>
</dbReference>
<dbReference type="Gene3D" id="3.30.450.40">
    <property type="match status" value="1"/>
</dbReference>
<dbReference type="InterPro" id="IPR003593">
    <property type="entry name" value="AAA+_ATPase"/>
</dbReference>
<dbReference type="FunFam" id="3.40.50.300:FF:000006">
    <property type="entry name" value="DNA-binding transcriptional regulator NtrC"/>
    <property type="match status" value="1"/>
</dbReference>
<dbReference type="InterPro" id="IPR025662">
    <property type="entry name" value="Sigma_54_int_dom_ATP-bd_1"/>
</dbReference>
<dbReference type="PANTHER" id="PTHR32071:SF35">
    <property type="entry name" value="ANAEROBIC NITRIC OXIDE REDUCTASE TRANSCRIPTION REGULATOR NORR"/>
    <property type="match status" value="1"/>
</dbReference>
<proteinExistence type="predicted"/>
<sequence length="514" mass="57326">MLHTTLIADLVTDLPGPVRLQKLVTSLRHYFSCGAVVLLRKEEDSLRPIAQQGLVKDALGRHFQLAQHPRLAMLCRSREAIRFEPDSPLPDPYDGLIEALPNQHLAVHDCMGMALFVEGALWGAVTLDALEPGTFTEQHRIQLQSCALVMEAMLRMTRLEQDNKALRQGRQDDLQMESKLQVGADIIGQSEAIQSVLEELRVVAQSDLPVLLLGDTGTGKELFARQLHAKSRRAHKPMVYVNCAALPESLAESELFGHSKGAFSGAASERQGRFESAHGGTIFLDEVGELPLSIQAKLLRVLQNGEVQRLGTDKVRHVDVRIVAATNRKLQEQIKTKEFRADLYHRLSVYPLHIPPLNQRGNDILLLAGFFLEQNRTRLGFRSLRLSASAEQMLLNYPWPGNVRELEHVISRAAIKALSLGEVRTDIVTLTPDFFDGLNTQVQGPEAMPSPLRQQAVVPALRPLRDAVETTQRQLIQEALLQTNQSWAQAARILQVDPSNLHKLARRLGMKDSQ</sequence>
<dbReference type="SUPFAM" id="SSF55781">
    <property type="entry name" value="GAF domain-like"/>
    <property type="match status" value="1"/>
</dbReference>
<dbReference type="AlphaFoldDB" id="A0A432X7A6"/>
<evidence type="ECO:0000313" key="7">
    <source>
        <dbReference type="EMBL" id="RUO42751.1"/>
    </source>
</evidence>
<dbReference type="PROSITE" id="PS00688">
    <property type="entry name" value="SIGMA54_INTERACT_3"/>
    <property type="match status" value="1"/>
</dbReference>
<dbReference type="Gene3D" id="1.10.10.60">
    <property type="entry name" value="Homeodomain-like"/>
    <property type="match status" value="1"/>
</dbReference>
<dbReference type="Proteomes" id="UP000286976">
    <property type="component" value="Unassembled WGS sequence"/>
</dbReference>
<reference evidence="7 8" key="1">
    <citation type="journal article" date="2011" name="Front. Microbiol.">
        <title>Genomic signatures of strain selection and enhancement in Bacillus atrophaeus var. globigii, a historical biowarfare simulant.</title>
        <authorList>
            <person name="Gibbons H.S."/>
            <person name="Broomall S.M."/>
            <person name="McNew L.A."/>
            <person name="Daligault H."/>
            <person name="Chapman C."/>
            <person name="Bruce D."/>
            <person name="Karavis M."/>
            <person name="Krepps M."/>
            <person name="McGregor P.A."/>
            <person name="Hong C."/>
            <person name="Park K.H."/>
            <person name="Akmal A."/>
            <person name="Feldman A."/>
            <person name="Lin J.S."/>
            <person name="Chang W.E."/>
            <person name="Higgs B.W."/>
            <person name="Demirev P."/>
            <person name="Lindquist J."/>
            <person name="Liem A."/>
            <person name="Fochler E."/>
            <person name="Read T.D."/>
            <person name="Tapia R."/>
            <person name="Johnson S."/>
            <person name="Bishop-Lilly K.A."/>
            <person name="Detter C."/>
            <person name="Han C."/>
            <person name="Sozhamannan S."/>
            <person name="Rosenzweig C.N."/>
            <person name="Skowronski E.W."/>
        </authorList>
    </citation>
    <scope>NUCLEOTIDE SEQUENCE [LARGE SCALE GENOMIC DNA]</scope>
    <source>
        <strain evidence="7 8">AIT1</strain>
    </source>
</reference>
<evidence type="ECO:0000256" key="1">
    <source>
        <dbReference type="ARBA" id="ARBA00022741"/>
    </source>
</evidence>
<feature type="domain" description="Sigma-54 factor interaction" evidence="6">
    <location>
        <begin position="186"/>
        <end position="415"/>
    </location>
</feature>
<dbReference type="InterPro" id="IPR029016">
    <property type="entry name" value="GAF-like_dom_sf"/>
</dbReference>
<dbReference type="SMART" id="SM00382">
    <property type="entry name" value="AAA"/>
    <property type="match status" value="1"/>
</dbReference>